<feature type="non-terminal residue" evidence="2">
    <location>
        <position position="271"/>
    </location>
</feature>
<dbReference type="Pfam" id="PF08642">
    <property type="entry name" value="Rxt3"/>
    <property type="match status" value="1"/>
</dbReference>
<evidence type="ECO:0000313" key="2">
    <source>
        <dbReference type="EMBL" id="KAF2096886.1"/>
    </source>
</evidence>
<feature type="region of interest" description="Disordered" evidence="1">
    <location>
        <begin position="1"/>
        <end position="25"/>
    </location>
</feature>
<evidence type="ECO:0000313" key="3">
    <source>
        <dbReference type="Proteomes" id="UP000799772"/>
    </source>
</evidence>
<proteinExistence type="predicted"/>
<organism evidence="2 3">
    <name type="scientific">Rhizodiscina lignyota</name>
    <dbReference type="NCBI Taxonomy" id="1504668"/>
    <lineage>
        <taxon>Eukaryota</taxon>
        <taxon>Fungi</taxon>
        <taxon>Dikarya</taxon>
        <taxon>Ascomycota</taxon>
        <taxon>Pezizomycotina</taxon>
        <taxon>Dothideomycetes</taxon>
        <taxon>Pleosporomycetidae</taxon>
        <taxon>Aulographales</taxon>
        <taxon>Rhizodiscinaceae</taxon>
        <taxon>Rhizodiscina</taxon>
    </lineage>
</organism>
<dbReference type="EMBL" id="ML978129">
    <property type="protein sequence ID" value="KAF2096886.1"/>
    <property type="molecule type" value="Genomic_DNA"/>
</dbReference>
<sequence>HLHHHHGNAAPKAPEPVAVAAPPPPKRKVTIKSKVLLNSVAHLPRSHLGSKLYTVAYELPARCSTSLFNVNAGPLGSSDKFGYTMKPEPIPRFEEEQANSTFTIRVPRAYLVSDKREEITRRRFLWGADVYTDDTDPIAAAIHAGWIRGEWAQDVDEEMLELASGTAETDKPSRGRKAVQPEMEIPNIMTEPLPTGPIVPPKDMDAHITVLLLPPLQKYASLTRNGIRSREWGGNHDGLSYMLLRIEWVDEGIWGGSRGEERSGKARRKRL</sequence>
<evidence type="ECO:0000256" key="1">
    <source>
        <dbReference type="SAM" id="MobiDB-lite"/>
    </source>
</evidence>
<dbReference type="InterPro" id="IPR013951">
    <property type="entry name" value="Rxt3"/>
</dbReference>
<dbReference type="OrthoDB" id="3596986at2759"/>
<protein>
    <submittedName>
        <fullName evidence="2">Rxt3-domain-containing protein</fullName>
    </submittedName>
</protein>
<dbReference type="Gene3D" id="2.170.130.20">
    <property type="entry name" value="LCCL-like domain"/>
    <property type="match status" value="1"/>
</dbReference>
<feature type="compositionally biased region" description="Low complexity" evidence="1">
    <location>
        <begin position="9"/>
        <end position="20"/>
    </location>
</feature>
<dbReference type="Proteomes" id="UP000799772">
    <property type="component" value="Unassembled WGS sequence"/>
</dbReference>
<reference evidence="2" key="1">
    <citation type="journal article" date="2020" name="Stud. Mycol.">
        <title>101 Dothideomycetes genomes: a test case for predicting lifestyles and emergence of pathogens.</title>
        <authorList>
            <person name="Haridas S."/>
            <person name="Albert R."/>
            <person name="Binder M."/>
            <person name="Bloem J."/>
            <person name="Labutti K."/>
            <person name="Salamov A."/>
            <person name="Andreopoulos B."/>
            <person name="Baker S."/>
            <person name="Barry K."/>
            <person name="Bills G."/>
            <person name="Bluhm B."/>
            <person name="Cannon C."/>
            <person name="Castanera R."/>
            <person name="Culley D."/>
            <person name="Daum C."/>
            <person name="Ezra D."/>
            <person name="Gonzalez J."/>
            <person name="Henrissat B."/>
            <person name="Kuo A."/>
            <person name="Liang C."/>
            <person name="Lipzen A."/>
            <person name="Lutzoni F."/>
            <person name="Magnuson J."/>
            <person name="Mondo S."/>
            <person name="Nolan M."/>
            <person name="Ohm R."/>
            <person name="Pangilinan J."/>
            <person name="Park H.-J."/>
            <person name="Ramirez L."/>
            <person name="Alfaro M."/>
            <person name="Sun H."/>
            <person name="Tritt A."/>
            <person name="Yoshinaga Y."/>
            <person name="Zwiers L.-H."/>
            <person name="Turgeon B."/>
            <person name="Goodwin S."/>
            <person name="Spatafora J."/>
            <person name="Crous P."/>
            <person name="Grigoriev I."/>
        </authorList>
    </citation>
    <scope>NUCLEOTIDE SEQUENCE</scope>
    <source>
        <strain evidence="2">CBS 133067</strain>
    </source>
</reference>
<name>A0A9P4IES7_9PEZI</name>
<dbReference type="InterPro" id="IPR036609">
    <property type="entry name" value="LCCL_sf"/>
</dbReference>
<gene>
    <name evidence="2" type="ORF">NA57DRAFT_26911</name>
</gene>
<comment type="caution">
    <text evidence="2">The sequence shown here is derived from an EMBL/GenBank/DDBJ whole genome shotgun (WGS) entry which is preliminary data.</text>
</comment>
<keyword evidence="3" id="KW-1185">Reference proteome</keyword>
<feature type="non-terminal residue" evidence="2">
    <location>
        <position position="1"/>
    </location>
</feature>
<accession>A0A9P4IES7</accession>
<dbReference type="AlphaFoldDB" id="A0A9P4IES7"/>